<dbReference type="Pfam" id="PF13508">
    <property type="entry name" value="Acetyltransf_7"/>
    <property type="match status" value="1"/>
</dbReference>
<accession>Q1QIF5</accession>
<dbReference type="Gene3D" id="3.40.630.30">
    <property type="match status" value="1"/>
</dbReference>
<dbReference type="KEGG" id="nha:Nham_3258"/>
<keyword evidence="5" id="KW-1185">Reference proteome</keyword>
<dbReference type="AlphaFoldDB" id="Q1QIF5"/>
<keyword evidence="2" id="KW-0012">Acyltransferase</keyword>
<sequence length="190" mass="20783">MDHARGRCYLASPMSDLSLTILTETANDAQAIERLHERTFGPGRFVLSAYRLREHVDHLLDLSLTARIGTLLVGSVRLLPVCIGDTPALLLGPLTVEPPFRGRGIGRAMLDRALSDARAKGHRLVVLVGDEPYYSRVGFKAIPKGQVDMPGPVDRARLLVCELVPGAFEGVSGMVRPDWTFAREATRQGE</sequence>
<dbReference type="PANTHER" id="PTHR43877:SF1">
    <property type="entry name" value="ACETYLTRANSFERASE"/>
    <property type="match status" value="1"/>
</dbReference>
<feature type="domain" description="N-acetyltransferase" evidence="3">
    <location>
        <begin position="19"/>
        <end position="164"/>
    </location>
</feature>
<dbReference type="STRING" id="323097.Nham_3258"/>
<gene>
    <name evidence="4" type="ordered locus">Nham_3258</name>
</gene>
<protein>
    <submittedName>
        <fullName evidence="4">GCN5-related N-acetyltransferase</fullName>
    </submittedName>
</protein>
<dbReference type="InterPro" id="IPR000182">
    <property type="entry name" value="GNAT_dom"/>
</dbReference>
<dbReference type="eggNOG" id="COG3153">
    <property type="taxonomic scope" value="Bacteria"/>
</dbReference>
<evidence type="ECO:0000313" key="4">
    <source>
        <dbReference type="EMBL" id="ABE63992.1"/>
    </source>
</evidence>
<evidence type="ECO:0000256" key="2">
    <source>
        <dbReference type="ARBA" id="ARBA00023315"/>
    </source>
</evidence>
<dbReference type="CDD" id="cd04301">
    <property type="entry name" value="NAT_SF"/>
    <property type="match status" value="1"/>
</dbReference>
<dbReference type="EMBL" id="CP000319">
    <property type="protein sequence ID" value="ABE63992.1"/>
    <property type="molecule type" value="Genomic_DNA"/>
</dbReference>
<dbReference type="Proteomes" id="UP000001953">
    <property type="component" value="Chromosome"/>
</dbReference>
<name>Q1QIF5_NITHX</name>
<reference evidence="4 5" key="1">
    <citation type="submission" date="2006-03" db="EMBL/GenBank/DDBJ databases">
        <title>Complete sequence of chromosome of Nitrobacter hamburgensis X14.</title>
        <authorList>
            <consortium name="US DOE Joint Genome Institute"/>
            <person name="Copeland A."/>
            <person name="Lucas S."/>
            <person name="Lapidus A."/>
            <person name="Barry K."/>
            <person name="Detter J.C."/>
            <person name="Glavina del Rio T."/>
            <person name="Hammon N."/>
            <person name="Israni S."/>
            <person name="Dalin E."/>
            <person name="Tice H."/>
            <person name="Pitluck S."/>
            <person name="Chain P."/>
            <person name="Malfatti S."/>
            <person name="Shin M."/>
            <person name="Vergez L."/>
            <person name="Schmutz J."/>
            <person name="Larimer F."/>
            <person name="Land M."/>
            <person name="Hauser L."/>
            <person name="Kyrpides N."/>
            <person name="Ivanova N."/>
            <person name="Ward B."/>
            <person name="Arp D."/>
            <person name="Klotz M."/>
            <person name="Stein L."/>
            <person name="O'Mullan G."/>
            <person name="Starkenburg S."/>
            <person name="Sayavedra L."/>
            <person name="Poret-Peterson A.T."/>
            <person name="Gentry M.E."/>
            <person name="Bruce D."/>
            <person name="Richardson P."/>
        </authorList>
    </citation>
    <scope>NUCLEOTIDE SEQUENCE [LARGE SCALE GENOMIC DNA]</scope>
    <source>
        <strain evidence="5">DSM 10229 / NCIMB 13809 / X14</strain>
    </source>
</reference>
<dbReference type="InterPro" id="IPR050832">
    <property type="entry name" value="Bact_Acetyltransf"/>
</dbReference>
<dbReference type="PROSITE" id="PS51186">
    <property type="entry name" value="GNAT"/>
    <property type="match status" value="1"/>
</dbReference>
<evidence type="ECO:0000313" key="5">
    <source>
        <dbReference type="Proteomes" id="UP000001953"/>
    </source>
</evidence>
<organism evidence="4 5">
    <name type="scientific">Nitrobacter hamburgensis (strain DSM 10229 / NCIMB 13809 / X14)</name>
    <dbReference type="NCBI Taxonomy" id="323097"/>
    <lineage>
        <taxon>Bacteria</taxon>
        <taxon>Pseudomonadati</taxon>
        <taxon>Pseudomonadota</taxon>
        <taxon>Alphaproteobacteria</taxon>
        <taxon>Hyphomicrobiales</taxon>
        <taxon>Nitrobacteraceae</taxon>
        <taxon>Nitrobacter</taxon>
    </lineage>
</organism>
<keyword evidence="1 4" id="KW-0808">Transferase</keyword>
<dbReference type="GO" id="GO:0016747">
    <property type="term" value="F:acyltransferase activity, transferring groups other than amino-acyl groups"/>
    <property type="evidence" value="ECO:0007669"/>
    <property type="project" value="InterPro"/>
</dbReference>
<dbReference type="InterPro" id="IPR016181">
    <property type="entry name" value="Acyl_CoA_acyltransferase"/>
</dbReference>
<dbReference type="SUPFAM" id="SSF55729">
    <property type="entry name" value="Acyl-CoA N-acyltransferases (Nat)"/>
    <property type="match status" value="1"/>
</dbReference>
<evidence type="ECO:0000256" key="1">
    <source>
        <dbReference type="ARBA" id="ARBA00022679"/>
    </source>
</evidence>
<evidence type="ECO:0000259" key="3">
    <source>
        <dbReference type="PROSITE" id="PS51186"/>
    </source>
</evidence>
<dbReference type="HOGENOM" id="CLU_081840_0_2_5"/>
<proteinExistence type="predicted"/>
<dbReference type="PANTHER" id="PTHR43877">
    <property type="entry name" value="AMINOALKYLPHOSPHONATE N-ACETYLTRANSFERASE-RELATED-RELATED"/>
    <property type="match status" value="1"/>
</dbReference>